<dbReference type="AlphaFoldDB" id="A0AAE6IVS2"/>
<organism evidence="1 2">
    <name type="scientific">Treponema phagedenis</name>
    <dbReference type="NCBI Taxonomy" id="162"/>
    <lineage>
        <taxon>Bacteria</taxon>
        <taxon>Pseudomonadati</taxon>
        <taxon>Spirochaetota</taxon>
        <taxon>Spirochaetia</taxon>
        <taxon>Spirochaetales</taxon>
        <taxon>Treponemataceae</taxon>
        <taxon>Treponema</taxon>
    </lineage>
</organism>
<evidence type="ECO:0000313" key="1">
    <source>
        <dbReference type="EMBL" id="QEJ99112.1"/>
    </source>
</evidence>
<dbReference type="EMBL" id="CP042817">
    <property type="protein sequence ID" value="QEJ99112.1"/>
    <property type="molecule type" value="Genomic_DNA"/>
</dbReference>
<sequence length="81" mass="8969">MLNSKRCFKASTQNCKIEALKLVGEPKVEVPKVRPMVSLPTVAKFQTMFCLTPYCKQAKLVGEPKVAIPRVRPCAVSSSFL</sequence>
<reference evidence="1 2" key="1">
    <citation type="submission" date="2019-08" db="EMBL/GenBank/DDBJ databases">
        <authorList>
            <person name="Kuhnert P."/>
        </authorList>
    </citation>
    <scope>NUCLEOTIDE SEQUENCE [LARGE SCALE GENOMIC DNA]</scope>
    <source>
        <strain evidence="1 2">B36.5</strain>
    </source>
</reference>
<proteinExistence type="predicted"/>
<gene>
    <name evidence="1" type="ORF">FUT82_14675</name>
</gene>
<protein>
    <submittedName>
        <fullName evidence="1">Uncharacterized protein</fullName>
    </submittedName>
</protein>
<evidence type="ECO:0000313" key="2">
    <source>
        <dbReference type="Proteomes" id="UP000323594"/>
    </source>
</evidence>
<name>A0AAE6IVS2_TREPH</name>
<accession>A0AAE6IVS2</accession>
<dbReference type="Proteomes" id="UP000323594">
    <property type="component" value="Chromosome"/>
</dbReference>